<evidence type="ECO:0000313" key="4">
    <source>
        <dbReference type="Proteomes" id="UP001642464"/>
    </source>
</evidence>
<accession>A0ABP0HKD2</accession>
<proteinExistence type="predicted"/>
<evidence type="ECO:0000313" key="3">
    <source>
        <dbReference type="EMBL" id="CAK8990367.1"/>
    </source>
</evidence>
<dbReference type="Proteomes" id="UP001642464">
    <property type="component" value="Unassembled WGS sequence"/>
</dbReference>
<feature type="region of interest" description="Disordered" evidence="1">
    <location>
        <begin position="455"/>
        <end position="476"/>
    </location>
</feature>
<dbReference type="EMBL" id="CAXAMM010001102">
    <property type="protein sequence ID" value="CAK8990367.1"/>
    <property type="molecule type" value="Genomic_DNA"/>
</dbReference>
<reference evidence="3 4" key="1">
    <citation type="submission" date="2024-02" db="EMBL/GenBank/DDBJ databases">
        <authorList>
            <person name="Chen Y."/>
            <person name="Shah S."/>
            <person name="Dougan E. K."/>
            <person name="Thang M."/>
            <person name="Chan C."/>
        </authorList>
    </citation>
    <scope>NUCLEOTIDE SEQUENCE [LARGE SCALE GENOMIC DNA]</scope>
</reference>
<organism evidence="3 4">
    <name type="scientific">Durusdinium trenchii</name>
    <dbReference type="NCBI Taxonomy" id="1381693"/>
    <lineage>
        <taxon>Eukaryota</taxon>
        <taxon>Sar</taxon>
        <taxon>Alveolata</taxon>
        <taxon>Dinophyceae</taxon>
        <taxon>Suessiales</taxon>
        <taxon>Symbiodiniaceae</taxon>
        <taxon>Durusdinium</taxon>
    </lineage>
</organism>
<dbReference type="Pfam" id="PF12770">
    <property type="entry name" value="CHAT"/>
    <property type="match status" value="1"/>
</dbReference>
<evidence type="ECO:0000256" key="1">
    <source>
        <dbReference type="SAM" id="MobiDB-lite"/>
    </source>
</evidence>
<dbReference type="Gene3D" id="3.40.50.300">
    <property type="entry name" value="P-loop containing nucleotide triphosphate hydrolases"/>
    <property type="match status" value="1"/>
</dbReference>
<name>A0ABP0HKD2_9DINO</name>
<keyword evidence="4" id="KW-1185">Reference proteome</keyword>
<dbReference type="InterPro" id="IPR024983">
    <property type="entry name" value="CHAT_dom"/>
</dbReference>
<feature type="domain" description="CHAT" evidence="2">
    <location>
        <begin position="104"/>
        <end position="247"/>
    </location>
</feature>
<protein>
    <recommendedName>
        <fullName evidence="2">CHAT domain-containing protein</fullName>
    </recommendedName>
</protein>
<feature type="region of interest" description="Disordered" evidence="1">
    <location>
        <begin position="1"/>
        <end position="27"/>
    </location>
</feature>
<gene>
    <name evidence="3" type="ORF">SCF082_LOCUS2191</name>
</gene>
<dbReference type="InterPro" id="IPR027417">
    <property type="entry name" value="P-loop_NTPase"/>
</dbReference>
<sequence length="864" mass="95382">MSAAQSAAQSAMRPSSSRSGRSGNSYGSEGDGMAFYKEVPNFYMEGMSDSTPTWTEECRASSVCSSPAVYEESFLPSPILRRAPPVRQVYYLYASPLDYPPIDVRSEVETIHYAFVESGSNVKLNVGVATVESLTHLLTLARSGLALHLSAHAVCSEKGDVGLVLENPNGCSHVLWKKNLEEILGMRDRTMQSNSLLFLSTCWSQELAQVFVECGCPHVVSLRTRVNDIAARRFSQQFYLSLGVGESLLSSWKGARTVSRDWSLHGRFGQSDHFVLFGQHAADKDAGRFLEVKMVPRPEHFLGRKNDIHEVMHHFTGVQSRRACALSGPEGIGKTALSVEFVHFAAAPGRHFSCGARMMRIEAMDLAGIANSLQEELDNLATVVQALYDIRSANRAHKTPAQATVRDAGSEGLGVFVKDPTEKQSLSDLEDVEEWEKLDPTSDILEVVNSKEFIGERPFEHQPTPPPGLPGKEAMDASKTIPQGAYQDFDYYSYGYGQAQAPDGQGMYGSFMWQTMQGYPYFDQWQAASSFISAFGGYDFVPKSGKRGRGKQDMWIAEKASTSDKRPPALGVDASDPRRIVWTLEKASLTSKNKDREKVSPSFRIPMGGQEVEFKLNLFATSVSSNRHCSSFKKAKGKGYVALRCVQSINDCTQPTLKFRVILGEGYLQASSFTEHNFAEKQICTVPPASQSLNKGEEEWDFLNADADKLTFVVVASSIQLRETSNTSVDDSMTLLLPLRQRLRRGFQHIERVRRRAPTLLVVDDEAGAFASCPDVRKLFGELLEHTCQLHLLILSRVPIYHSLGPAKVVNVTLSGLKEPEAAKLFLQRIHRMLEDRDFPDSVGSADAGGGEPTPSVPRGKIVA</sequence>
<feature type="region of interest" description="Disordered" evidence="1">
    <location>
        <begin position="841"/>
        <end position="864"/>
    </location>
</feature>
<comment type="caution">
    <text evidence="3">The sequence shown here is derived from an EMBL/GenBank/DDBJ whole genome shotgun (WGS) entry which is preliminary data.</text>
</comment>
<evidence type="ECO:0000259" key="2">
    <source>
        <dbReference type="Pfam" id="PF12770"/>
    </source>
</evidence>